<evidence type="ECO:0000313" key="2">
    <source>
        <dbReference type="Proteomes" id="UP000887574"/>
    </source>
</evidence>
<keyword evidence="2" id="KW-1185">Reference proteome</keyword>
<protein>
    <submittedName>
        <fullName evidence="3">Uncharacterized protein</fullName>
    </submittedName>
</protein>
<dbReference type="WBParaSite" id="jg14511">
    <property type="protein sequence ID" value="jg14511"/>
    <property type="gene ID" value="jg14511"/>
</dbReference>
<sequence length="417" mass="49441">MGGVEDELNYEMPTTSKILKPIISPLNSLRSPPDSNELEQERLAKELAHMDLKVSKVLEEKDWDEHIQDFNIRHSVLEIDSNSLCSMCRMEENTVDESREINNLRKKLAEHVDDVNLIESAQHQQELKSAEKDEMPLLPAFGTQNDKDEENNREAKDKERYREELEIQIENKRRLALFEEDKEMKLQNAVNILDAQKYADDQDRMKALDLIEKQKHYQELREQIEVKDYIKKGEELKQEWWEKKPHFTHAINDEKDKGRMFEQLRRHEALKESVLMLEDFKKQQREQDEAARLAHQKQQSYLKHSLQHQASLISQGTGKRSTAEQTNPQVYRAWEEAHRRNDRRYRVLQEVDASGMSGTTAMRATAVSGHRRTVPNIMPPTEQHYEETIVERKRCRKCHRPMRQRKYTSALDRQMKF</sequence>
<evidence type="ECO:0000256" key="1">
    <source>
        <dbReference type="SAM" id="MobiDB-lite"/>
    </source>
</evidence>
<name>A0A915D1P3_9BILA</name>
<feature type="region of interest" description="Disordered" evidence="1">
    <location>
        <begin position="139"/>
        <end position="159"/>
    </location>
</feature>
<feature type="compositionally biased region" description="Basic and acidic residues" evidence="1">
    <location>
        <begin position="150"/>
        <end position="159"/>
    </location>
</feature>
<evidence type="ECO:0000313" key="3">
    <source>
        <dbReference type="WBParaSite" id="jg14511"/>
    </source>
</evidence>
<reference evidence="3" key="1">
    <citation type="submission" date="2022-11" db="UniProtKB">
        <authorList>
            <consortium name="WormBaseParasite"/>
        </authorList>
    </citation>
    <scope>IDENTIFICATION</scope>
</reference>
<proteinExistence type="predicted"/>
<dbReference type="Proteomes" id="UP000887574">
    <property type="component" value="Unplaced"/>
</dbReference>
<dbReference type="AlphaFoldDB" id="A0A915D1P3"/>
<organism evidence="2 3">
    <name type="scientific">Ditylenchus dipsaci</name>
    <dbReference type="NCBI Taxonomy" id="166011"/>
    <lineage>
        <taxon>Eukaryota</taxon>
        <taxon>Metazoa</taxon>
        <taxon>Ecdysozoa</taxon>
        <taxon>Nematoda</taxon>
        <taxon>Chromadorea</taxon>
        <taxon>Rhabditida</taxon>
        <taxon>Tylenchina</taxon>
        <taxon>Tylenchomorpha</taxon>
        <taxon>Sphaerularioidea</taxon>
        <taxon>Anguinidae</taxon>
        <taxon>Anguininae</taxon>
        <taxon>Ditylenchus</taxon>
    </lineage>
</organism>
<feature type="region of interest" description="Disordered" evidence="1">
    <location>
        <begin position="307"/>
        <end position="327"/>
    </location>
</feature>
<accession>A0A915D1P3</accession>